<evidence type="ECO:0000313" key="2">
    <source>
        <dbReference type="EMBL" id="SMY28921.1"/>
    </source>
</evidence>
<gene>
    <name evidence="2" type="ORF">ZT1A5_G10367</name>
</gene>
<proteinExistence type="predicted"/>
<evidence type="ECO:0000313" key="3">
    <source>
        <dbReference type="Proteomes" id="UP000215453"/>
    </source>
</evidence>
<dbReference type="Proteomes" id="UP000215453">
    <property type="component" value="Chromosome 11"/>
</dbReference>
<name>A0A1Y6M1U8_ZYMTR</name>
<feature type="region of interest" description="Disordered" evidence="1">
    <location>
        <begin position="80"/>
        <end position="103"/>
    </location>
</feature>
<evidence type="ECO:0000256" key="1">
    <source>
        <dbReference type="SAM" id="MobiDB-lite"/>
    </source>
</evidence>
<dbReference type="AlphaFoldDB" id="A0A1Y6M1U8"/>
<dbReference type="EMBL" id="LT882686">
    <property type="protein sequence ID" value="SMY28921.1"/>
    <property type="molecule type" value="Genomic_DNA"/>
</dbReference>
<reference evidence="2 3" key="1">
    <citation type="submission" date="2016-10" db="EMBL/GenBank/DDBJ databases">
        <authorList>
            <person name="Varghese N."/>
        </authorList>
    </citation>
    <scope>NUCLEOTIDE SEQUENCE [LARGE SCALE GENOMIC DNA]</scope>
</reference>
<sequence length="226" mass="25420">MFQIAKLELSGANPAIHLQKFLPLRTQLPNLRTDMATTQELHWTECQLEVAQAEIVTLKAELSRARANNTRLAQVNKRLSEQVDAGPDQGGEHASKDSERAAKTVEEQRASDLIWRLGNLEELIRGETDHRDLQLQAVCARIEANVRALGSGIDLQQRRLRESQSRSFEGIANAVRDVLIPLEQALSDSARDSLIEGNVQRAQRDDRRLEEVRRLGQAMIDCLTLD</sequence>
<organism evidence="2 3">
    <name type="scientific">Zymoseptoria tritici ST99CH_1A5</name>
    <dbReference type="NCBI Taxonomy" id="1276529"/>
    <lineage>
        <taxon>Eukaryota</taxon>
        <taxon>Fungi</taxon>
        <taxon>Dikarya</taxon>
        <taxon>Ascomycota</taxon>
        <taxon>Pezizomycotina</taxon>
        <taxon>Dothideomycetes</taxon>
        <taxon>Dothideomycetidae</taxon>
        <taxon>Mycosphaerellales</taxon>
        <taxon>Mycosphaerellaceae</taxon>
        <taxon>Zymoseptoria</taxon>
    </lineage>
</organism>
<accession>A0A1Y6M1U8</accession>
<feature type="compositionally biased region" description="Basic and acidic residues" evidence="1">
    <location>
        <begin position="90"/>
        <end position="103"/>
    </location>
</feature>
<protein>
    <submittedName>
        <fullName evidence="2">Uncharacterized protein</fullName>
    </submittedName>
</protein>